<feature type="domain" description="Major facilitator superfamily (MFS) profile" evidence="10">
    <location>
        <begin position="27"/>
        <end position="411"/>
    </location>
</feature>
<dbReference type="PANTHER" id="PTHR43124:SF3">
    <property type="entry name" value="CHLORAMPHENICOL EFFLUX PUMP RV0191"/>
    <property type="match status" value="1"/>
</dbReference>
<sequence>MAGPTVDAGGERTTPAAGPATAARPGRATVAALGGLVALGPFTTDLYLPALPSLAADLHATAPAVQLTFTAQLFGMAAGQLVFGPLSDRHGRRRPLLAGIAVYSLATLVCALAPGLGVLVAARFVQGVAGAAGLVIARAVARDCYEGVAMIRFMASLAMISGLAPIVAPVLGAQLLHVTDWRGTFAVLAVLGAVLTVLAAAALHESLPPERRHRGGLTTTLRAVGGLLRDRSFLGYVLTSTFAFGALFAYVSGSSTVLQEVYRVSPQTYSLLFAVNSVALMASTQLNGRVLVTRLRPDTLMLLGLVTAGAAGLALTLFTGVWDLGLAAVCPAMCLLMAAMGVVGPNSAAQALTTAPHAAGSASALLGLGTFLCGAVVAPLSSAGGEPSAVLLGTVVLGSALLSLTAFLTLCRPCKPSAGQAA</sequence>
<evidence type="ECO:0000256" key="5">
    <source>
        <dbReference type="ARBA" id="ARBA00022692"/>
    </source>
</evidence>
<dbReference type="Pfam" id="PF07690">
    <property type="entry name" value="MFS_1"/>
    <property type="match status" value="1"/>
</dbReference>
<keyword evidence="6 9" id="KW-1133">Transmembrane helix</keyword>
<dbReference type="Proteomes" id="UP001499987">
    <property type="component" value="Unassembled WGS sequence"/>
</dbReference>
<feature type="transmembrane region" description="Helical" evidence="9">
    <location>
        <begin position="153"/>
        <end position="173"/>
    </location>
</feature>
<reference evidence="12" key="1">
    <citation type="journal article" date="2019" name="Int. J. Syst. Evol. Microbiol.">
        <title>The Global Catalogue of Microorganisms (GCM) 10K type strain sequencing project: providing services to taxonomists for standard genome sequencing and annotation.</title>
        <authorList>
            <consortium name="The Broad Institute Genomics Platform"/>
            <consortium name="The Broad Institute Genome Sequencing Center for Infectious Disease"/>
            <person name="Wu L."/>
            <person name="Ma J."/>
        </authorList>
    </citation>
    <scope>NUCLEOTIDE SEQUENCE [LARGE SCALE GENOMIC DNA]</scope>
    <source>
        <strain evidence="12">JCM 13002</strain>
    </source>
</reference>
<gene>
    <name evidence="11" type="ORF">GCM10009663_25690</name>
</gene>
<dbReference type="InterPro" id="IPR020846">
    <property type="entry name" value="MFS_dom"/>
</dbReference>
<dbReference type="EMBL" id="BAAALD010000019">
    <property type="protein sequence ID" value="GAA1081677.1"/>
    <property type="molecule type" value="Genomic_DNA"/>
</dbReference>
<dbReference type="PRINTS" id="PR01035">
    <property type="entry name" value="TCRTETA"/>
</dbReference>
<dbReference type="RefSeq" id="WP_344623688.1">
    <property type="nucleotide sequence ID" value="NZ_BAAALD010000019.1"/>
</dbReference>
<evidence type="ECO:0000256" key="1">
    <source>
        <dbReference type="ARBA" id="ARBA00004651"/>
    </source>
</evidence>
<keyword evidence="3" id="KW-0813">Transport</keyword>
<evidence type="ECO:0000256" key="8">
    <source>
        <dbReference type="SAM" id="MobiDB-lite"/>
    </source>
</evidence>
<comment type="subcellular location">
    <subcellularLocation>
        <location evidence="1">Cell membrane</location>
        <topology evidence="1">Multi-pass membrane protein</topology>
    </subcellularLocation>
</comment>
<name>A0ABP4DZF9_9ACTN</name>
<evidence type="ECO:0000256" key="6">
    <source>
        <dbReference type="ARBA" id="ARBA00022989"/>
    </source>
</evidence>
<evidence type="ECO:0000256" key="3">
    <source>
        <dbReference type="ARBA" id="ARBA00022448"/>
    </source>
</evidence>
<keyword evidence="7 9" id="KW-0472">Membrane</keyword>
<keyword evidence="4" id="KW-1003">Cell membrane</keyword>
<dbReference type="SUPFAM" id="SSF103473">
    <property type="entry name" value="MFS general substrate transporter"/>
    <property type="match status" value="1"/>
</dbReference>
<evidence type="ECO:0000256" key="4">
    <source>
        <dbReference type="ARBA" id="ARBA00022475"/>
    </source>
</evidence>
<dbReference type="InterPro" id="IPR004812">
    <property type="entry name" value="Efflux_drug-R_Bcr/CmlA"/>
</dbReference>
<keyword evidence="12" id="KW-1185">Reference proteome</keyword>
<dbReference type="InterPro" id="IPR001958">
    <property type="entry name" value="Tet-R_TetA/multi-R_MdtG-like"/>
</dbReference>
<evidence type="ECO:0000313" key="11">
    <source>
        <dbReference type="EMBL" id="GAA1081677.1"/>
    </source>
</evidence>
<feature type="transmembrane region" description="Helical" evidence="9">
    <location>
        <begin position="96"/>
        <end position="118"/>
    </location>
</feature>
<organism evidence="11 12">
    <name type="scientific">Kitasatospora arboriphila</name>
    <dbReference type="NCBI Taxonomy" id="258052"/>
    <lineage>
        <taxon>Bacteria</taxon>
        <taxon>Bacillati</taxon>
        <taxon>Actinomycetota</taxon>
        <taxon>Actinomycetes</taxon>
        <taxon>Kitasatosporales</taxon>
        <taxon>Streptomycetaceae</taxon>
        <taxon>Kitasatospora</taxon>
    </lineage>
</organism>
<feature type="transmembrane region" description="Helical" evidence="9">
    <location>
        <begin position="389"/>
        <end position="410"/>
    </location>
</feature>
<evidence type="ECO:0000256" key="7">
    <source>
        <dbReference type="ARBA" id="ARBA00023136"/>
    </source>
</evidence>
<evidence type="ECO:0000256" key="9">
    <source>
        <dbReference type="SAM" id="Phobius"/>
    </source>
</evidence>
<evidence type="ECO:0000313" key="12">
    <source>
        <dbReference type="Proteomes" id="UP001499987"/>
    </source>
</evidence>
<feature type="compositionally biased region" description="Low complexity" evidence="8">
    <location>
        <begin position="11"/>
        <end position="22"/>
    </location>
</feature>
<feature type="transmembrane region" description="Helical" evidence="9">
    <location>
        <begin position="300"/>
        <end position="318"/>
    </location>
</feature>
<feature type="region of interest" description="Disordered" evidence="8">
    <location>
        <begin position="1"/>
        <end position="22"/>
    </location>
</feature>
<dbReference type="CDD" id="cd17320">
    <property type="entry name" value="MFS_MdfA_MDR_like"/>
    <property type="match status" value="1"/>
</dbReference>
<dbReference type="InterPro" id="IPR011701">
    <property type="entry name" value="MFS"/>
</dbReference>
<feature type="transmembrane region" description="Helical" evidence="9">
    <location>
        <begin position="364"/>
        <end position="383"/>
    </location>
</feature>
<evidence type="ECO:0000256" key="2">
    <source>
        <dbReference type="ARBA" id="ARBA00006236"/>
    </source>
</evidence>
<evidence type="ECO:0000259" key="10">
    <source>
        <dbReference type="PROSITE" id="PS50850"/>
    </source>
</evidence>
<accession>A0ABP4DZF9</accession>
<dbReference type="Gene3D" id="1.20.1720.10">
    <property type="entry name" value="Multidrug resistance protein D"/>
    <property type="match status" value="1"/>
</dbReference>
<dbReference type="InterPro" id="IPR036259">
    <property type="entry name" value="MFS_trans_sf"/>
</dbReference>
<dbReference type="PROSITE" id="PS50850">
    <property type="entry name" value="MFS"/>
    <property type="match status" value="1"/>
</dbReference>
<dbReference type="PANTHER" id="PTHR43124">
    <property type="entry name" value="PURINE EFFLUX PUMP PBUE"/>
    <property type="match status" value="1"/>
</dbReference>
<comment type="caution">
    <text evidence="11">The sequence shown here is derived from an EMBL/GenBank/DDBJ whole genome shotgun (WGS) entry which is preliminary data.</text>
</comment>
<dbReference type="NCBIfam" id="TIGR00710">
    <property type="entry name" value="efflux_Bcr_CflA"/>
    <property type="match status" value="1"/>
</dbReference>
<dbReference type="InterPro" id="IPR050189">
    <property type="entry name" value="MFS_Efflux_Transporters"/>
</dbReference>
<feature type="transmembrane region" description="Helical" evidence="9">
    <location>
        <begin position="324"/>
        <end position="343"/>
    </location>
</feature>
<feature type="transmembrane region" description="Helical" evidence="9">
    <location>
        <begin position="271"/>
        <end position="288"/>
    </location>
</feature>
<keyword evidence="5 9" id="KW-0812">Transmembrane</keyword>
<feature type="transmembrane region" description="Helical" evidence="9">
    <location>
        <begin position="185"/>
        <end position="204"/>
    </location>
</feature>
<feature type="transmembrane region" description="Helical" evidence="9">
    <location>
        <begin position="124"/>
        <end position="141"/>
    </location>
</feature>
<feature type="transmembrane region" description="Helical" evidence="9">
    <location>
        <begin position="233"/>
        <end position="251"/>
    </location>
</feature>
<comment type="similarity">
    <text evidence="2">Belongs to the major facilitator superfamily. Bcr/CmlA family.</text>
</comment>
<proteinExistence type="inferred from homology"/>
<protein>
    <submittedName>
        <fullName evidence="11">Multidrug effflux MFS transporter</fullName>
    </submittedName>
</protein>